<keyword evidence="3" id="KW-1185">Reference proteome</keyword>
<evidence type="ECO:0000256" key="1">
    <source>
        <dbReference type="SAM" id="MobiDB-lite"/>
    </source>
</evidence>
<name>A0A0B7NAA3_9FUNG</name>
<evidence type="ECO:0000313" key="2">
    <source>
        <dbReference type="EMBL" id="CEP15410.1"/>
    </source>
</evidence>
<dbReference type="EMBL" id="LN732172">
    <property type="protein sequence ID" value="CEP15410.1"/>
    <property type="molecule type" value="Genomic_DNA"/>
</dbReference>
<protein>
    <submittedName>
        <fullName evidence="2">Uncharacterized protein</fullName>
    </submittedName>
</protein>
<feature type="compositionally biased region" description="Basic residues" evidence="1">
    <location>
        <begin position="171"/>
        <end position="182"/>
    </location>
</feature>
<dbReference type="Proteomes" id="UP000054107">
    <property type="component" value="Unassembled WGS sequence"/>
</dbReference>
<accession>A0A0B7NAA3</accession>
<reference evidence="2 3" key="1">
    <citation type="submission" date="2014-09" db="EMBL/GenBank/DDBJ databases">
        <authorList>
            <person name="Ellenberger Sabrina"/>
        </authorList>
    </citation>
    <scope>NUCLEOTIDE SEQUENCE [LARGE SCALE GENOMIC DNA]</scope>
    <source>
        <strain evidence="2 3">CBS 412.66</strain>
    </source>
</reference>
<dbReference type="AlphaFoldDB" id="A0A0B7NAA3"/>
<dbReference type="OrthoDB" id="2286148at2759"/>
<evidence type="ECO:0000313" key="3">
    <source>
        <dbReference type="Proteomes" id="UP000054107"/>
    </source>
</evidence>
<sequence length="286" mass="32867">MILDVPFHTSERLSDSERKTMSKLYPSMAHLDFKAPVTILTAERAMNKCQRYEVYSSKQPTQYQSSLYITHSRNIIAFRVINPFFTLKSGDDANYTLPLDELQNTLIQQTAARKATREATITKSQRCRANHDHCQSSGSFLTFTDQQSFQPGPPRQQGGDTNNFRANNSSKNHKRNNNPFRHGRLSKYLTDWTTISNNSCVNTAVEHGYNILFHTLPPITENPTPIIPFFEEQFHPIDQATLDLLQKLTIEKISPHKSRIFQVTTAQRLSFARRMEAFGQFLTSNY</sequence>
<organism evidence="2 3">
    <name type="scientific">Parasitella parasitica</name>
    <dbReference type="NCBI Taxonomy" id="35722"/>
    <lineage>
        <taxon>Eukaryota</taxon>
        <taxon>Fungi</taxon>
        <taxon>Fungi incertae sedis</taxon>
        <taxon>Mucoromycota</taxon>
        <taxon>Mucoromycotina</taxon>
        <taxon>Mucoromycetes</taxon>
        <taxon>Mucorales</taxon>
        <taxon>Mucorineae</taxon>
        <taxon>Mucoraceae</taxon>
        <taxon>Parasitella</taxon>
    </lineage>
</organism>
<proteinExistence type="predicted"/>
<feature type="region of interest" description="Disordered" evidence="1">
    <location>
        <begin position="143"/>
        <end position="182"/>
    </location>
</feature>
<gene>
    <name evidence="2" type="primary">PARPA_09625.1 scaffold 37263</name>
</gene>